<proteinExistence type="predicted"/>
<comment type="caution">
    <text evidence="2">The sequence shown here is derived from an EMBL/GenBank/DDBJ whole genome shotgun (WGS) entry which is preliminary data.</text>
</comment>
<dbReference type="AlphaFoldDB" id="A0A9W4GBJ0"/>
<organism evidence="2 3">
    <name type="scientific">Blumeria graminis f. sp. triticale</name>
    <dbReference type="NCBI Taxonomy" id="1689686"/>
    <lineage>
        <taxon>Eukaryota</taxon>
        <taxon>Fungi</taxon>
        <taxon>Dikarya</taxon>
        <taxon>Ascomycota</taxon>
        <taxon>Pezizomycotina</taxon>
        <taxon>Leotiomycetes</taxon>
        <taxon>Erysiphales</taxon>
        <taxon>Erysiphaceae</taxon>
        <taxon>Blumeria</taxon>
    </lineage>
</organism>
<evidence type="ECO:0000256" key="1">
    <source>
        <dbReference type="SAM" id="SignalP"/>
    </source>
</evidence>
<feature type="signal peptide" evidence="1">
    <location>
        <begin position="1"/>
        <end position="20"/>
    </location>
</feature>
<dbReference type="Proteomes" id="UP000683417">
    <property type="component" value="Unassembled WGS sequence"/>
</dbReference>
<dbReference type="EMBL" id="CAJHIT010000001">
    <property type="protein sequence ID" value="CAD6498651.1"/>
    <property type="molecule type" value="Genomic_DNA"/>
</dbReference>
<accession>A0A9W4GBJ0</accession>
<protein>
    <submittedName>
        <fullName evidence="2">BgTH12-04312</fullName>
    </submittedName>
</protein>
<keyword evidence="1" id="KW-0732">Signal</keyword>
<name>A0A9W4GBJ0_BLUGR</name>
<evidence type="ECO:0000313" key="3">
    <source>
        <dbReference type="Proteomes" id="UP000683417"/>
    </source>
</evidence>
<reference evidence="2" key="1">
    <citation type="submission" date="2020-10" db="EMBL/GenBank/DDBJ databases">
        <authorList>
            <person name="Muller C M."/>
        </authorList>
    </citation>
    <scope>NUCLEOTIDE SEQUENCE</scope>
    <source>
        <strain evidence="2">THUN-12</strain>
    </source>
</reference>
<gene>
    <name evidence="2" type="ORF">BGTH12_LOCUS9</name>
</gene>
<evidence type="ECO:0000313" key="2">
    <source>
        <dbReference type="EMBL" id="CAD6498651.1"/>
    </source>
</evidence>
<sequence>MKIQKLSWLLTFLTASRIKCSYVVFRCGETEILDSHVRIAYFDSIHRPIAGYPITGRTPHIGNNVVLKLYPIFLHGETSITSPHQCHLAWVGGGFEWAVVIKSDLGIQLCDRVEHSPFLELQTIVYG</sequence>
<feature type="chain" id="PRO_5040925369" evidence="1">
    <location>
        <begin position="21"/>
        <end position="127"/>
    </location>
</feature>